<reference evidence="1" key="1">
    <citation type="submission" date="2014-12" db="EMBL/GenBank/DDBJ databases">
        <title>Insight into the proteome of Arion vulgaris.</title>
        <authorList>
            <person name="Aradska J."/>
            <person name="Bulat T."/>
            <person name="Smidak R."/>
            <person name="Sarate P."/>
            <person name="Gangsoo J."/>
            <person name="Sialana F."/>
            <person name="Bilban M."/>
            <person name="Lubec G."/>
        </authorList>
    </citation>
    <scope>NUCLEOTIDE SEQUENCE</scope>
    <source>
        <tissue evidence="1">Skin</tissue>
    </source>
</reference>
<protein>
    <submittedName>
        <fullName evidence="1">Uncharacterized protein</fullName>
    </submittedName>
</protein>
<proteinExistence type="predicted"/>
<dbReference type="AlphaFoldDB" id="A0A0B6Y1A9"/>
<gene>
    <name evidence="1" type="primary">ORF8307</name>
</gene>
<dbReference type="EMBL" id="HACG01002741">
    <property type="protein sequence ID" value="CEK49606.1"/>
    <property type="molecule type" value="Transcribed_RNA"/>
</dbReference>
<evidence type="ECO:0000313" key="1">
    <source>
        <dbReference type="EMBL" id="CEK49606.1"/>
    </source>
</evidence>
<feature type="non-terminal residue" evidence="1">
    <location>
        <position position="1"/>
    </location>
</feature>
<accession>A0A0B6Y1A9</accession>
<name>A0A0B6Y1A9_9EUPU</name>
<organism evidence="1">
    <name type="scientific">Arion vulgaris</name>
    <dbReference type="NCBI Taxonomy" id="1028688"/>
    <lineage>
        <taxon>Eukaryota</taxon>
        <taxon>Metazoa</taxon>
        <taxon>Spiralia</taxon>
        <taxon>Lophotrochozoa</taxon>
        <taxon>Mollusca</taxon>
        <taxon>Gastropoda</taxon>
        <taxon>Heterobranchia</taxon>
        <taxon>Euthyneura</taxon>
        <taxon>Panpulmonata</taxon>
        <taxon>Eupulmonata</taxon>
        <taxon>Stylommatophora</taxon>
        <taxon>Helicina</taxon>
        <taxon>Arionoidea</taxon>
        <taxon>Arionidae</taxon>
        <taxon>Arion</taxon>
    </lineage>
</organism>
<sequence length="58" mass="6534">ENIARPMVLRKKVYKELLIRTDLTATSRCNLPKQMCNDIHATCSSSLVTHTETPGCIM</sequence>